<dbReference type="GO" id="GO:0015128">
    <property type="term" value="F:gluconate transmembrane transporter activity"/>
    <property type="evidence" value="ECO:0007669"/>
    <property type="project" value="InterPro"/>
</dbReference>
<gene>
    <name evidence="3" type="ORF">CHF27_009820</name>
</gene>
<evidence type="ECO:0000313" key="3">
    <source>
        <dbReference type="EMBL" id="RDY23130.1"/>
    </source>
</evidence>
<organism evidence="3 4">
    <name type="scientific">Romboutsia maritimum</name>
    <dbReference type="NCBI Taxonomy" id="2020948"/>
    <lineage>
        <taxon>Bacteria</taxon>
        <taxon>Bacillati</taxon>
        <taxon>Bacillota</taxon>
        <taxon>Clostridia</taxon>
        <taxon>Peptostreptococcales</taxon>
        <taxon>Peptostreptococcaceae</taxon>
        <taxon>Romboutsia</taxon>
    </lineage>
</organism>
<proteinExistence type="predicted"/>
<feature type="transmembrane region" description="Helical" evidence="1">
    <location>
        <begin position="135"/>
        <end position="161"/>
    </location>
</feature>
<protein>
    <submittedName>
        <fullName evidence="3">GntP family permease</fullName>
    </submittedName>
</protein>
<feature type="transmembrane region" description="Helical" evidence="1">
    <location>
        <begin position="372"/>
        <end position="389"/>
    </location>
</feature>
<feature type="transmembrane region" description="Helical" evidence="1">
    <location>
        <begin position="28"/>
        <end position="47"/>
    </location>
</feature>
<feature type="domain" description="TRAP C4-dicarboxylate transport system permease DctM subunit" evidence="2">
    <location>
        <begin position="30"/>
        <end position="387"/>
    </location>
</feature>
<dbReference type="InterPro" id="IPR003474">
    <property type="entry name" value="Glcn_transporter"/>
</dbReference>
<evidence type="ECO:0000259" key="2">
    <source>
        <dbReference type="Pfam" id="PF06808"/>
    </source>
</evidence>
<feature type="transmembrane region" description="Helical" evidence="1">
    <location>
        <begin position="233"/>
        <end position="250"/>
    </location>
</feature>
<dbReference type="Proteomes" id="UP000243494">
    <property type="component" value="Unassembled WGS sequence"/>
</dbReference>
<dbReference type="Pfam" id="PF06808">
    <property type="entry name" value="DctM"/>
    <property type="match status" value="1"/>
</dbReference>
<keyword evidence="1" id="KW-1133">Transmembrane helix</keyword>
<dbReference type="PANTHER" id="PTHR30354">
    <property type="entry name" value="GNT FAMILY GLUCONATE TRANSPORTER"/>
    <property type="match status" value="1"/>
</dbReference>
<feature type="transmembrane region" description="Helical" evidence="1">
    <location>
        <begin position="59"/>
        <end position="78"/>
    </location>
</feature>
<feature type="transmembrane region" description="Helical" evidence="1">
    <location>
        <begin position="293"/>
        <end position="311"/>
    </location>
</feature>
<dbReference type="InterPro" id="IPR010656">
    <property type="entry name" value="DctM"/>
</dbReference>
<feature type="transmembrane region" description="Helical" evidence="1">
    <location>
        <begin position="409"/>
        <end position="430"/>
    </location>
</feature>
<dbReference type="RefSeq" id="WP_095406783.1">
    <property type="nucleotide sequence ID" value="NZ_NOJZ02000018.1"/>
</dbReference>
<evidence type="ECO:0000256" key="1">
    <source>
        <dbReference type="SAM" id="Phobius"/>
    </source>
</evidence>
<keyword evidence="4" id="KW-1185">Reference proteome</keyword>
<evidence type="ECO:0000313" key="4">
    <source>
        <dbReference type="Proteomes" id="UP000243494"/>
    </source>
</evidence>
<accession>A0A371IRM2</accession>
<feature type="transmembrane region" description="Helical" evidence="1">
    <location>
        <begin position="181"/>
        <end position="201"/>
    </location>
</feature>
<feature type="transmembrane region" description="Helical" evidence="1">
    <location>
        <begin position="5"/>
        <end position="22"/>
    </location>
</feature>
<dbReference type="AlphaFoldDB" id="A0A371IRM2"/>
<keyword evidence="1" id="KW-0812">Transmembrane</keyword>
<feature type="transmembrane region" description="Helical" evidence="1">
    <location>
        <begin position="256"/>
        <end position="273"/>
    </location>
</feature>
<name>A0A371IRM2_9FIRM</name>
<reference evidence="3 4" key="1">
    <citation type="journal article" date="2017" name="Genome Announc.">
        <title>Draft Genome Sequence of Romboutsia maritimum sp. nov. Strain CCRI-22766(T), Isolated from Coastal Estuarine Mud.</title>
        <authorList>
            <person name="Maheux A.F."/>
            <person name="Boudreau D.K."/>
            <person name="Berube E."/>
            <person name="Boissinot M."/>
            <person name="Raymond F."/>
            <person name="Brodeur S."/>
            <person name="Corbeil J."/>
            <person name="Brightwell G."/>
            <person name="Broda D."/>
            <person name="Omar R.F."/>
            <person name="Bergeron M.G."/>
        </authorList>
    </citation>
    <scope>NUCLEOTIDE SEQUENCE [LARGE SCALE GENOMIC DNA]</scope>
    <source>
        <strain evidence="3 4">CCRI-22766</strain>
    </source>
</reference>
<keyword evidence="1" id="KW-0472">Membrane</keyword>
<feature type="transmembrane region" description="Helical" evidence="1">
    <location>
        <begin position="103"/>
        <end position="128"/>
    </location>
</feature>
<dbReference type="OrthoDB" id="1837at2"/>
<sequence length="431" mass="46004">MLFNMSPLIALIPLILYIVFAFKDINPILNVLICVVITAILTQQPLLSMGSVIGESLGSFLGLIGFIIMLGSALGAILRKTGVAENLVITVMKKIGINTERKAIIATMITSMLLCALLGTLAGANAIIAPIVIPLVASIGLTPSVLAAVFMGAGLTGMFIGPFSPQVVTIMELTHLPYGQYLLSAGIPVTIVCLIVTYIMANKIQKNTKGIYMYENIESVNTSNEQSKEVKNATLAFIITILVFVIYGIYSKSGASYAIVVMFISALITGIVAKMPINTIFETLVEGASRMVWLFIMFVLFTPFITFIEQSGAFTELVNLLQPLLESGNKIVFSLVSTLTGIFGIGGAAVAQSVVMDKMFAHIVTSLDISPGLWAMILLVGSQITSFAYPEADMLGQMGLARSKDLKNMVKLGVTVVICTVLLVGIRSILG</sequence>
<dbReference type="EMBL" id="NOJZ02000018">
    <property type="protein sequence ID" value="RDY23130.1"/>
    <property type="molecule type" value="Genomic_DNA"/>
</dbReference>
<dbReference type="PANTHER" id="PTHR30354:SF23">
    <property type="entry name" value="GNTP FAMILY PERMEASE"/>
    <property type="match status" value="1"/>
</dbReference>
<dbReference type="GO" id="GO:0005886">
    <property type="term" value="C:plasma membrane"/>
    <property type="evidence" value="ECO:0007669"/>
    <property type="project" value="TreeGrafter"/>
</dbReference>
<comment type="caution">
    <text evidence="3">The sequence shown here is derived from an EMBL/GenBank/DDBJ whole genome shotgun (WGS) entry which is preliminary data.</text>
</comment>
<feature type="transmembrane region" description="Helical" evidence="1">
    <location>
        <begin position="331"/>
        <end position="351"/>
    </location>
</feature>